<dbReference type="GO" id="GO:0005737">
    <property type="term" value="C:cytoplasm"/>
    <property type="evidence" value="ECO:0007669"/>
    <property type="project" value="UniProtKB-SubCell"/>
</dbReference>
<dbReference type="GO" id="GO:0046872">
    <property type="term" value="F:metal ion binding"/>
    <property type="evidence" value="ECO:0007669"/>
    <property type="project" value="UniProtKB-KW"/>
</dbReference>
<evidence type="ECO:0000256" key="4">
    <source>
        <dbReference type="ARBA" id="ARBA00023004"/>
    </source>
</evidence>
<dbReference type="AlphaFoldDB" id="W7QJL1"/>
<comment type="caution">
    <text evidence="6">The sequence shown here is derived from an EMBL/GenBank/DDBJ whole genome shotgun (WGS) entry which is preliminary data.</text>
</comment>
<dbReference type="InterPro" id="IPR012312">
    <property type="entry name" value="Hemerythrin-like"/>
</dbReference>
<sequence>MNILNNSLAEVLKTIPKASHVFAHYNLHTPINLTQPVYMLLKQNQLDAQTVLAELIEVMPVSQQEQALMAVDNSKVVDYLLDNYHSKHKRQLAELLQLSQRVESVHADEQLCPQGLTDFLNYVQDDLLSHMFKEEQVLFPMIKQNNTFMLACPINAMRQEHQDHLTSILKLNQLSHYQQLPNDACGSWRELYRLLDEFICDLTQHIVLENNFLFVRAINLTEKAHG</sequence>
<feature type="domain" description="Hemerythrin-like" evidence="5">
    <location>
        <begin position="79"/>
        <end position="214"/>
    </location>
</feature>
<keyword evidence="3" id="KW-0479">Metal-binding</keyword>
<dbReference type="eggNOG" id="COG2846">
    <property type="taxonomic scope" value="Bacteria"/>
</dbReference>
<dbReference type="Pfam" id="PF01814">
    <property type="entry name" value="Hemerythrin"/>
    <property type="match status" value="1"/>
</dbReference>
<reference evidence="6 7" key="1">
    <citation type="journal article" date="2014" name="Genome Announc.">
        <title>Draft Genome Sequence of the Agar-Degrading Bacterium Catenovulum sp. Strain DS-2, Isolated from Intestines of Haliotis diversicolor.</title>
        <authorList>
            <person name="Shan D."/>
            <person name="Li X."/>
            <person name="Gu Z."/>
            <person name="Wei G."/>
            <person name="Gao Z."/>
            <person name="Shao Z."/>
        </authorList>
    </citation>
    <scope>NUCLEOTIDE SEQUENCE [LARGE SCALE GENOMIC DNA]</scope>
    <source>
        <strain evidence="6 7">DS-2</strain>
    </source>
</reference>
<proteinExistence type="predicted"/>
<keyword evidence="2" id="KW-0963">Cytoplasm</keyword>
<evidence type="ECO:0000256" key="1">
    <source>
        <dbReference type="ARBA" id="ARBA00004496"/>
    </source>
</evidence>
<evidence type="ECO:0000256" key="3">
    <source>
        <dbReference type="ARBA" id="ARBA00022723"/>
    </source>
</evidence>
<dbReference type="InterPro" id="IPR019903">
    <property type="entry name" value="RIC_family"/>
</dbReference>
<evidence type="ECO:0000259" key="5">
    <source>
        <dbReference type="Pfam" id="PF01814"/>
    </source>
</evidence>
<comment type="subcellular location">
    <subcellularLocation>
        <location evidence="1">Cytoplasm</location>
    </subcellularLocation>
</comment>
<dbReference type="RefSeq" id="WP_035016352.1">
    <property type="nucleotide sequence ID" value="NZ_ARZY01000050.1"/>
</dbReference>
<dbReference type="PANTHER" id="PTHR36438">
    <property type="entry name" value="IRON-SULFUR CLUSTER REPAIR PROTEIN YTFE"/>
    <property type="match status" value="1"/>
</dbReference>
<name>W7QJL1_9ALTE</name>
<dbReference type="EMBL" id="ARZY01000050">
    <property type="protein sequence ID" value="EWH08328.1"/>
    <property type="molecule type" value="Genomic_DNA"/>
</dbReference>
<keyword evidence="4" id="KW-0408">Iron</keyword>
<dbReference type="Proteomes" id="UP000019276">
    <property type="component" value="Unassembled WGS sequence"/>
</dbReference>
<evidence type="ECO:0000313" key="7">
    <source>
        <dbReference type="Proteomes" id="UP000019276"/>
    </source>
</evidence>
<accession>W7QJL1</accession>
<dbReference type="STRING" id="1328313.DS2_17868"/>
<protein>
    <recommendedName>
        <fullName evidence="5">Hemerythrin-like domain-containing protein</fullName>
    </recommendedName>
</protein>
<dbReference type="PANTHER" id="PTHR36438:SF1">
    <property type="entry name" value="IRON-SULFUR CLUSTER REPAIR PROTEIN YTFE"/>
    <property type="match status" value="1"/>
</dbReference>
<evidence type="ECO:0000313" key="6">
    <source>
        <dbReference type="EMBL" id="EWH08328.1"/>
    </source>
</evidence>
<keyword evidence="7" id="KW-1185">Reference proteome</keyword>
<organism evidence="6 7">
    <name type="scientific">Catenovulum agarivorans DS-2</name>
    <dbReference type="NCBI Taxonomy" id="1328313"/>
    <lineage>
        <taxon>Bacteria</taxon>
        <taxon>Pseudomonadati</taxon>
        <taxon>Pseudomonadota</taxon>
        <taxon>Gammaproteobacteria</taxon>
        <taxon>Alteromonadales</taxon>
        <taxon>Alteromonadaceae</taxon>
        <taxon>Catenovulum</taxon>
    </lineage>
</organism>
<dbReference type="Gene3D" id="1.20.120.520">
    <property type="entry name" value="nmb1532 protein domain like"/>
    <property type="match status" value="1"/>
</dbReference>
<gene>
    <name evidence="6" type="ORF">DS2_17868</name>
</gene>
<evidence type="ECO:0000256" key="2">
    <source>
        <dbReference type="ARBA" id="ARBA00022490"/>
    </source>
</evidence>
<dbReference type="OrthoDB" id="9797132at2"/>